<keyword evidence="1" id="KW-0430">Lectin</keyword>
<keyword evidence="2" id="KW-1015">Disulfide bond</keyword>
<feature type="domain" description="C-type lectin" evidence="3">
    <location>
        <begin position="41"/>
        <end position="153"/>
    </location>
</feature>
<dbReference type="InterPro" id="IPR016187">
    <property type="entry name" value="CTDL_fold"/>
</dbReference>
<dbReference type="InterPro" id="IPR050111">
    <property type="entry name" value="C-type_lectin/snaclec_domain"/>
</dbReference>
<dbReference type="Ensembl" id="ENSOABT00000034317.2">
    <property type="protein sequence ID" value="ENSOABP00000033388.2"/>
    <property type="gene ID" value="ENSOABG00000035503.1"/>
</dbReference>
<name>A0A668U3F4_OREAU</name>
<dbReference type="InterPro" id="IPR033989">
    <property type="entry name" value="CD209-like_CTLD"/>
</dbReference>
<organism evidence="4 5">
    <name type="scientific">Oreochromis aureus</name>
    <name type="common">Israeli tilapia</name>
    <name type="synonym">Chromis aureus</name>
    <dbReference type="NCBI Taxonomy" id="47969"/>
    <lineage>
        <taxon>Eukaryota</taxon>
        <taxon>Metazoa</taxon>
        <taxon>Chordata</taxon>
        <taxon>Craniata</taxon>
        <taxon>Vertebrata</taxon>
        <taxon>Euteleostomi</taxon>
        <taxon>Actinopterygii</taxon>
        <taxon>Neopterygii</taxon>
        <taxon>Teleostei</taxon>
        <taxon>Neoteleostei</taxon>
        <taxon>Acanthomorphata</taxon>
        <taxon>Ovalentaria</taxon>
        <taxon>Cichlomorphae</taxon>
        <taxon>Cichliformes</taxon>
        <taxon>Cichlidae</taxon>
        <taxon>African cichlids</taxon>
        <taxon>Pseudocrenilabrinae</taxon>
        <taxon>Oreochromini</taxon>
        <taxon>Oreochromis</taxon>
    </lineage>
</organism>
<dbReference type="Gene3D" id="3.10.100.10">
    <property type="entry name" value="Mannose-Binding Protein A, subunit A"/>
    <property type="match status" value="1"/>
</dbReference>
<accession>A0A668U3F4</accession>
<keyword evidence="5" id="KW-1185">Reference proteome</keyword>
<evidence type="ECO:0000256" key="1">
    <source>
        <dbReference type="ARBA" id="ARBA00022734"/>
    </source>
</evidence>
<proteinExistence type="predicted"/>
<dbReference type="PROSITE" id="PS00615">
    <property type="entry name" value="C_TYPE_LECTIN_1"/>
    <property type="match status" value="1"/>
</dbReference>
<dbReference type="InterPro" id="IPR016186">
    <property type="entry name" value="C-type_lectin-like/link_sf"/>
</dbReference>
<evidence type="ECO:0000313" key="5">
    <source>
        <dbReference type="Proteomes" id="UP000472276"/>
    </source>
</evidence>
<dbReference type="AlphaFoldDB" id="A0A668U3F4"/>
<dbReference type="InterPro" id="IPR001304">
    <property type="entry name" value="C-type_lectin-like"/>
</dbReference>
<evidence type="ECO:0000313" key="4">
    <source>
        <dbReference type="Ensembl" id="ENSOABP00000033388.2"/>
    </source>
</evidence>
<dbReference type="InterPro" id="IPR018378">
    <property type="entry name" value="C-type_lectin_CS"/>
</dbReference>
<dbReference type="SUPFAM" id="SSF56436">
    <property type="entry name" value="C-type lectin-like"/>
    <property type="match status" value="1"/>
</dbReference>
<dbReference type="Proteomes" id="UP000472276">
    <property type="component" value="Unassembled WGS sequence"/>
</dbReference>
<evidence type="ECO:0000256" key="2">
    <source>
        <dbReference type="ARBA" id="ARBA00023157"/>
    </source>
</evidence>
<dbReference type="Pfam" id="PF00059">
    <property type="entry name" value="Lectin_C"/>
    <property type="match status" value="1"/>
</dbReference>
<reference evidence="4" key="2">
    <citation type="submission" date="2025-09" db="UniProtKB">
        <authorList>
            <consortium name="Ensembl"/>
        </authorList>
    </citation>
    <scope>IDENTIFICATION</scope>
</reference>
<dbReference type="PROSITE" id="PS50041">
    <property type="entry name" value="C_TYPE_LECTIN_2"/>
    <property type="match status" value="1"/>
</dbReference>
<reference evidence="4" key="1">
    <citation type="submission" date="2025-08" db="UniProtKB">
        <authorList>
            <consortium name="Ensembl"/>
        </authorList>
    </citation>
    <scope>IDENTIFICATION</scope>
</reference>
<dbReference type="PANTHER" id="PTHR22803">
    <property type="entry name" value="MANNOSE, PHOSPHOLIPASE, LECTIN RECEPTOR RELATED"/>
    <property type="match status" value="1"/>
</dbReference>
<dbReference type="CDD" id="cd03590">
    <property type="entry name" value="CLECT_DC-SIGN_like"/>
    <property type="match status" value="1"/>
</dbReference>
<sequence length="159" mass="17957">SSVCLSALLLQQIRSSDHTKIRGIYDHELCASNIVCRWSSFNHSCYLLSESFGSWDAARKDCKDRGADLVVIDSAEEQTFLSTITTKDAWIGLNDKEQEGTWKWVDGTPLTLTYWASGQPDNGGEEDCAHVIWDKQKSWNDLSCSSSRQWICEKVSENN</sequence>
<evidence type="ECO:0000259" key="3">
    <source>
        <dbReference type="PROSITE" id="PS50041"/>
    </source>
</evidence>
<dbReference type="GO" id="GO:0030246">
    <property type="term" value="F:carbohydrate binding"/>
    <property type="evidence" value="ECO:0007669"/>
    <property type="project" value="UniProtKB-KW"/>
</dbReference>
<dbReference type="SMART" id="SM00034">
    <property type="entry name" value="CLECT"/>
    <property type="match status" value="1"/>
</dbReference>
<protein>
    <recommendedName>
        <fullName evidence="3">C-type lectin domain-containing protein</fullName>
    </recommendedName>
</protein>